<dbReference type="InterPro" id="IPR013616">
    <property type="entry name" value="Chitin_synth_N"/>
</dbReference>
<feature type="transmembrane region" description="Helical" evidence="11">
    <location>
        <begin position="456"/>
        <end position="480"/>
    </location>
</feature>
<accession>A0A4P9XHF6</accession>
<evidence type="ECO:0000256" key="2">
    <source>
        <dbReference type="ARBA" id="ARBA00012543"/>
    </source>
</evidence>
<comment type="similarity">
    <text evidence="11">Belongs to the chitin synthase family.</text>
</comment>
<evidence type="ECO:0000256" key="3">
    <source>
        <dbReference type="ARBA" id="ARBA00022475"/>
    </source>
</evidence>
<feature type="transmembrane region" description="Helical" evidence="11">
    <location>
        <begin position="500"/>
        <end position="521"/>
    </location>
</feature>
<evidence type="ECO:0000256" key="9">
    <source>
        <dbReference type="ARBA" id="ARBA00023316"/>
    </source>
</evidence>
<dbReference type="GO" id="GO:0005886">
    <property type="term" value="C:plasma membrane"/>
    <property type="evidence" value="ECO:0007669"/>
    <property type="project" value="UniProtKB-SubCell"/>
</dbReference>
<sequence>MAQPGTVHASAVASRIGTVRGVPHSTVQRRRTVKRVELTNGNLVVDCPVPTRLLERCTVRTGDEVTRLRYTAVTCDPDDFPRRGYTLRPTIYQRATELFVVITMYNEDDTLFCRTMSGVMRNIQHLCSRSRSNTWGVSGWQKVVVCVVADGRKNVHPRVLSVLAAMGVYQEGIAKNQVNGREVEAHLFEYTTQLSVSTSMKVHGPEKGIIPCQMMFCLKERNAKKINSHRWFFNAFAPILNPNVCVLVDVGTRPGDTSLYHLWKAFDLDPLVGGACGEVGVMKGLGWWHLLNPLVATQHFEYKMSNILDKPLESTFGYITVLPGAFSAYRYAAVRNDERGRGPLASYFRGEPGYQPPLQSGEKTAKKESAGIFAANMYLAEDRVLCFEVVAKREERWLLRYVRSAYGETDVPQSLSEFIVQRRRWLNGSFFAAVYALTHWYRIWQSKHSLLRNLSFLLQFIYTLFSVVFSWFGMANFYLAFHFISKTMAHPAVDPIPGNYGVLVNQILNYIYLVLMLSVFVSALGNRPSGSKFLYIAAMAMFSLFMAYMIGAAVFLSIRSVNKALAQMAREEKSVTVVSVLFGNATLRDLIISVVATFGVYLLSSLFYLQPWHMITSFVQFTLLMPTYVNVLNVYAFCNTHDVSWGTKSQGPEKLDLGVAVPMPNKGGSQTVQLVLPNATNDLDAAYAEALSIIKTPVTREPRSRDAKTRQEDYYRMIRTWLVLFWIMSNAILALVIASTQVNGILTPAEDAQLDDENPAKGMYLANWYFSFVLWSIAALAVVRFLGSLVYLVRYTFSRGR</sequence>
<evidence type="ECO:0000256" key="5">
    <source>
        <dbReference type="ARBA" id="ARBA00022679"/>
    </source>
</evidence>
<dbReference type="STRING" id="78915.A0A4P9XHF6"/>
<dbReference type="PANTHER" id="PTHR22914:SF9">
    <property type="entry name" value="CHITIN SYNTHASE 1"/>
    <property type="match status" value="1"/>
</dbReference>
<comment type="catalytic activity">
    <reaction evidence="11">
        <text>[(1-&gt;4)-N-acetyl-beta-D-glucosaminyl](n) + UDP-N-acetyl-alpha-D-glucosamine = [(1-&gt;4)-N-acetyl-beta-D-glucosaminyl](n+1) + UDP + H(+)</text>
        <dbReference type="Rhea" id="RHEA:16637"/>
        <dbReference type="Rhea" id="RHEA-COMP:9593"/>
        <dbReference type="Rhea" id="RHEA-COMP:9595"/>
        <dbReference type="ChEBI" id="CHEBI:15378"/>
        <dbReference type="ChEBI" id="CHEBI:17029"/>
        <dbReference type="ChEBI" id="CHEBI:57705"/>
        <dbReference type="ChEBI" id="CHEBI:58223"/>
        <dbReference type="EC" id="2.4.1.16"/>
    </reaction>
</comment>
<dbReference type="Pfam" id="PF08407">
    <property type="entry name" value="Chitin_synth_1N"/>
    <property type="match status" value="1"/>
</dbReference>
<evidence type="ECO:0000256" key="4">
    <source>
        <dbReference type="ARBA" id="ARBA00022676"/>
    </source>
</evidence>
<feature type="transmembrane region" description="Helical" evidence="11">
    <location>
        <begin position="533"/>
        <end position="558"/>
    </location>
</feature>
<name>A0A4P9XHF6_9FUNG</name>
<dbReference type="GO" id="GO:0006031">
    <property type="term" value="P:chitin biosynthetic process"/>
    <property type="evidence" value="ECO:0007669"/>
    <property type="project" value="UniProtKB-UniRule"/>
</dbReference>
<comment type="function">
    <text evidence="10 11">Polymerizes chitin, a structural polymer of the cell wall and septum, by transferring the sugar moiety of UDP-GlcNAc to the non-reducing end of the growing chitin polymer.</text>
</comment>
<feature type="transmembrane region" description="Helical" evidence="11">
    <location>
        <begin position="425"/>
        <end position="444"/>
    </location>
</feature>
<evidence type="ECO:0000256" key="7">
    <source>
        <dbReference type="ARBA" id="ARBA00022989"/>
    </source>
</evidence>
<keyword evidence="9 11" id="KW-0961">Cell wall biogenesis/degradation</keyword>
<keyword evidence="7 11" id="KW-1133">Transmembrane helix</keyword>
<gene>
    <name evidence="13" type="ORF">THASP1DRAFT_20250</name>
</gene>
<dbReference type="InterPro" id="IPR029044">
    <property type="entry name" value="Nucleotide-diphossugar_trans"/>
</dbReference>
<proteinExistence type="inferred from homology"/>
<protein>
    <recommendedName>
        <fullName evidence="2 11">Chitin synthase</fullName>
        <ecNumber evidence="2 11">2.4.1.16</ecNumber>
    </recommendedName>
</protein>
<keyword evidence="3 11" id="KW-1003">Cell membrane</keyword>
<dbReference type="EC" id="2.4.1.16" evidence="2 11"/>
<dbReference type="PANTHER" id="PTHR22914">
    <property type="entry name" value="CHITIN SYNTHASE"/>
    <property type="match status" value="1"/>
</dbReference>
<keyword evidence="5 11" id="KW-0808">Transferase</keyword>
<comment type="subcellular location">
    <subcellularLocation>
        <location evidence="1 11">Cell membrane</location>
        <topology evidence="1 11">Multi-pass membrane protein</topology>
    </subcellularLocation>
</comment>
<evidence type="ECO:0000256" key="10">
    <source>
        <dbReference type="ARBA" id="ARBA00024009"/>
    </source>
</evidence>
<keyword evidence="14" id="KW-1185">Reference proteome</keyword>
<evidence type="ECO:0000256" key="6">
    <source>
        <dbReference type="ARBA" id="ARBA00022692"/>
    </source>
</evidence>
<evidence type="ECO:0000256" key="1">
    <source>
        <dbReference type="ARBA" id="ARBA00004651"/>
    </source>
</evidence>
<dbReference type="EMBL" id="KZ993282">
    <property type="protein sequence ID" value="RKP05078.1"/>
    <property type="molecule type" value="Genomic_DNA"/>
</dbReference>
<dbReference type="CDD" id="cd04190">
    <property type="entry name" value="Chitin_synth_C"/>
    <property type="match status" value="1"/>
</dbReference>
<dbReference type="AlphaFoldDB" id="A0A4P9XHF6"/>
<evidence type="ECO:0000259" key="12">
    <source>
        <dbReference type="Pfam" id="PF08407"/>
    </source>
</evidence>
<dbReference type="GO" id="GO:0071555">
    <property type="term" value="P:cell wall organization"/>
    <property type="evidence" value="ECO:0007669"/>
    <property type="project" value="UniProtKB-KW"/>
</dbReference>
<dbReference type="GO" id="GO:0030428">
    <property type="term" value="C:cell septum"/>
    <property type="evidence" value="ECO:0007669"/>
    <property type="project" value="TreeGrafter"/>
</dbReference>
<organism evidence="13 14">
    <name type="scientific">Thamnocephalis sphaerospora</name>
    <dbReference type="NCBI Taxonomy" id="78915"/>
    <lineage>
        <taxon>Eukaryota</taxon>
        <taxon>Fungi</taxon>
        <taxon>Fungi incertae sedis</taxon>
        <taxon>Zoopagomycota</taxon>
        <taxon>Zoopagomycotina</taxon>
        <taxon>Zoopagomycetes</taxon>
        <taxon>Zoopagales</taxon>
        <taxon>Sigmoideomycetaceae</taxon>
        <taxon>Thamnocephalis</taxon>
    </lineage>
</organism>
<dbReference type="SUPFAM" id="SSF53448">
    <property type="entry name" value="Nucleotide-diphospho-sugar transferases"/>
    <property type="match status" value="1"/>
</dbReference>
<feature type="transmembrane region" description="Helical" evidence="11">
    <location>
        <begin position="718"/>
        <end position="738"/>
    </location>
</feature>
<feature type="transmembrane region" description="Helical" evidence="11">
    <location>
        <begin position="590"/>
        <end position="609"/>
    </location>
</feature>
<dbReference type="InterPro" id="IPR004835">
    <property type="entry name" value="Chitin_synth"/>
</dbReference>
<evidence type="ECO:0000313" key="14">
    <source>
        <dbReference type="Proteomes" id="UP000271241"/>
    </source>
</evidence>
<reference evidence="14" key="1">
    <citation type="journal article" date="2018" name="Nat. Microbiol.">
        <title>Leveraging single-cell genomics to expand the fungal tree of life.</title>
        <authorList>
            <person name="Ahrendt S.R."/>
            <person name="Quandt C.A."/>
            <person name="Ciobanu D."/>
            <person name="Clum A."/>
            <person name="Salamov A."/>
            <person name="Andreopoulos B."/>
            <person name="Cheng J.F."/>
            <person name="Woyke T."/>
            <person name="Pelin A."/>
            <person name="Henrissat B."/>
            <person name="Reynolds N.K."/>
            <person name="Benny G.L."/>
            <person name="Smith M.E."/>
            <person name="James T.Y."/>
            <person name="Grigoriev I.V."/>
        </authorList>
    </citation>
    <scope>NUCLEOTIDE SEQUENCE [LARGE SCALE GENOMIC DNA]</scope>
    <source>
        <strain evidence="14">RSA 1356</strain>
    </source>
</reference>
<dbReference type="OrthoDB" id="26569at2759"/>
<feature type="transmembrane region" description="Helical" evidence="11">
    <location>
        <begin position="768"/>
        <end position="793"/>
    </location>
</feature>
<evidence type="ECO:0000256" key="8">
    <source>
        <dbReference type="ARBA" id="ARBA00023136"/>
    </source>
</evidence>
<dbReference type="Pfam" id="PF01644">
    <property type="entry name" value="Chitin_synth_1"/>
    <property type="match status" value="1"/>
</dbReference>
<keyword evidence="8 11" id="KW-0472">Membrane</keyword>
<keyword evidence="4 11" id="KW-0328">Glycosyltransferase</keyword>
<dbReference type="Proteomes" id="UP000271241">
    <property type="component" value="Unassembled WGS sequence"/>
</dbReference>
<dbReference type="GO" id="GO:0004100">
    <property type="term" value="F:chitin synthase activity"/>
    <property type="evidence" value="ECO:0007669"/>
    <property type="project" value="UniProtKB-UniRule"/>
</dbReference>
<evidence type="ECO:0000256" key="11">
    <source>
        <dbReference type="RuleBase" id="RU366040"/>
    </source>
</evidence>
<feature type="domain" description="Chitin synthase N-terminal" evidence="12">
    <location>
        <begin position="31"/>
        <end position="97"/>
    </location>
</feature>
<keyword evidence="6 11" id="KW-0812">Transmembrane</keyword>
<evidence type="ECO:0000313" key="13">
    <source>
        <dbReference type="EMBL" id="RKP05078.1"/>
    </source>
</evidence>